<evidence type="ECO:0000313" key="2">
    <source>
        <dbReference type="EMBL" id="GGE11112.1"/>
    </source>
</evidence>
<reference evidence="2 3" key="1">
    <citation type="journal article" date="2014" name="Int. J. Syst. Evol. Microbiol.">
        <title>Complete genome sequence of Corynebacterium casei LMG S-19264T (=DSM 44701T), isolated from a smear-ripened cheese.</title>
        <authorList>
            <consortium name="US DOE Joint Genome Institute (JGI-PGF)"/>
            <person name="Walter F."/>
            <person name="Albersmeier A."/>
            <person name="Kalinowski J."/>
            <person name="Ruckert C."/>
        </authorList>
    </citation>
    <scope>NUCLEOTIDE SEQUENCE [LARGE SCALE GENOMIC DNA]</scope>
    <source>
        <strain evidence="2 3">CGMCC 1.12925</strain>
    </source>
</reference>
<name>A0A916ZT01_9FLAO</name>
<evidence type="ECO:0000313" key="3">
    <source>
        <dbReference type="Proteomes" id="UP000599688"/>
    </source>
</evidence>
<dbReference type="InterPro" id="IPR019861">
    <property type="entry name" value="PorP/SprF_Bacteroidetes"/>
</dbReference>
<organism evidence="2 3">
    <name type="scientific">Psychroflexus salis</name>
    <dbReference type="NCBI Taxonomy" id="1526574"/>
    <lineage>
        <taxon>Bacteria</taxon>
        <taxon>Pseudomonadati</taxon>
        <taxon>Bacteroidota</taxon>
        <taxon>Flavobacteriia</taxon>
        <taxon>Flavobacteriales</taxon>
        <taxon>Flavobacteriaceae</taxon>
        <taxon>Psychroflexus</taxon>
    </lineage>
</organism>
<sequence length="309" mass="35153">MLKHKNILLVSIFICFVVTNRAIAQQDAQFSQYMYNNQSINPAFAGNRGALSLFAMHRSQWLGFDNAPETYLFSAHTPIQNSKLGFGLNFLSESIGPIDETNASVDVSYWIQISKKFRLSFGLRFNANIFNISNNRLNPQQANDPLLSNFNSEFNPNIGAGLFLHSEKSFMGLSVPAILQRSNLDSNSFTAISVYRPTAYFYGGYVFDIFPFTKFKPASFLKLQEGSPLQIDLSANFLFYEKFTLGAAWRWDASASFLAGFQVNQKCFIGYAYDIETTSLQQYHSGSHELFIRFELFNRKSKLISPRFF</sequence>
<feature type="signal peptide" evidence="1">
    <location>
        <begin position="1"/>
        <end position="24"/>
    </location>
</feature>
<dbReference type="NCBIfam" id="TIGR03519">
    <property type="entry name" value="T9SS_PorP_fam"/>
    <property type="match status" value="1"/>
</dbReference>
<dbReference type="AlphaFoldDB" id="A0A916ZT01"/>
<proteinExistence type="predicted"/>
<accession>A0A916ZT01</accession>
<comment type="caution">
    <text evidence="2">The sequence shown here is derived from an EMBL/GenBank/DDBJ whole genome shotgun (WGS) entry which is preliminary data.</text>
</comment>
<evidence type="ECO:0000256" key="1">
    <source>
        <dbReference type="SAM" id="SignalP"/>
    </source>
</evidence>
<keyword evidence="1" id="KW-0732">Signal</keyword>
<dbReference type="EMBL" id="BMGL01000005">
    <property type="protein sequence ID" value="GGE11112.1"/>
    <property type="molecule type" value="Genomic_DNA"/>
</dbReference>
<feature type="chain" id="PRO_5037448533" evidence="1">
    <location>
        <begin position="25"/>
        <end position="309"/>
    </location>
</feature>
<keyword evidence="3" id="KW-1185">Reference proteome</keyword>
<gene>
    <name evidence="2" type="ORF">GCM10010831_10720</name>
</gene>
<protein>
    <submittedName>
        <fullName evidence="2">Membrane protein</fullName>
    </submittedName>
</protein>
<dbReference type="Pfam" id="PF11751">
    <property type="entry name" value="PorP_SprF"/>
    <property type="match status" value="1"/>
</dbReference>
<dbReference type="Proteomes" id="UP000599688">
    <property type="component" value="Unassembled WGS sequence"/>
</dbReference>
<dbReference type="RefSeq" id="WP_188405776.1">
    <property type="nucleotide sequence ID" value="NZ_BMGL01000005.1"/>
</dbReference>